<dbReference type="Proteomes" id="UP000799444">
    <property type="component" value="Unassembled WGS sequence"/>
</dbReference>
<gene>
    <name evidence="1" type="ORF">EJ04DRAFT_252646</name>
</gene>
<evidence type="ECO:0000313" key="1">
    <source>
        <dbReference type="EMBL" id="KAF2734107.1"/>
    </source>
</evidence>
<organism evidence="1 2">
    <name type="scientific">Polyplosphaeria fusca</name>
    <dbReference type="NCBI Taxonomy" id="682080"/>
    <lineage>
        <taxon>Eukaryota</taxon>
        <taxon>Fungi</taxon>
        <taxon>Dikarya</taxon>
        <taxon>Ascomycota</taxon>
        <taxon>Pezizomycotina</taxon>
        <taxon>Dothideomycetes</taxon>
        <taxon>Pleosporomycetidae</taxon>
        <taxon>Pleosporales</taxon>
        <taxon>Tetraplosphaeriaceae</taxon>
        <taxon>Polyplosphaeria</taxon>
    </lineage>
</organism>
<comment type="caution">
    <text evidence="1">The sequence shown here is derived from an EMBL/GenBank/DDBJ whole genome shotgun (WGS) entry which is preliminary data.</text>
</comment>
<accession>A0A9P4QZM0</accession>
<protein>
    <submittedName>
        <fullName evidence="1">Uncharacterized protein</fullName>
    </submittedName>
</protein>
<evidence type="ECO:0000313" key="2">
    <source>
        <dbReference type="Proteomes" id="UP000799444"/>
    </source>
</evidence>
<sequence length="161" mass="17796">MYICTCVLCDTKSGLHRKRRLETQVSGQIINNANEKSCYFPSHHRLLRVCMHSTEYYCGSLNCRFLARVICREFTPAPCLGFLACLPPRPEVSGSAVFFPKLEKTVEVGGRVSVGPSSSKARPTFLAWLEMGQRAANFDPSARTCTLVHQPGQIPISSVAS</sequence>
<dbReference type="EMBL" id="ML996152">
    <property type="protein sequence ID" value="KAF2734107.1"/>
    <property type="molecule type" value="Genomic_DNA"/>
</dbReference>
<keyword evidence="2" id="KW-1185">Reference proteome</keyword>
<proteinExistence type="predicted"/>
<reference evidence="1" key="1">
    <citation type="journal article" date="2020" name="Stud. Mycol.">
        <title>101 Dothideomycetes genomes: a test case for predicting lifestyles and emergence of pathogens.</title>
        <authorList>
            <person name="Haridas S."/>
            <person name="Albert R."/>
            <person name="Binder M."/>
            <person name="Bloem J."/>
            <person name="Labutti K."/>
            <person name="Salamov A."/>
            <person name="Andreopoulos B."/>
            <person name="Baker S."/>
            <person name="Barry K."/>
            <person name="Bills G."/>
            <person name="Bluhm B."/>
            <person name="Cannon C."/>
            <person name="Castanera R."/>
            <person name="Culley D."/>
            <person name="Daum C."/>
            <person name="Ezra D."/>
            <person name="Gonzalez J."/>
            <person name="Henrissat B."/>
            <person name="Kuo A."/>
            <person name="Liang C."/>
            <person name="Lipzen A."/>
            <person name="Lutzoni F."/>
            <person name="Magnuson J."/>
            <person name="Mondo S."/>
            <person name="Nolan M."/>
            <person name="Ohm R."/>
            <person name="Pangilinan J."/>
            <person name="Park H.-J."/>
            <person name="Ramirez L."/>
            <person name="Alfaro M."/>
            <person name="Sun H."/>
            <person name="Tritt A."/>
            <person name="Yoshinaga Y."/>
            <person name="Zwiers L.-H."/>
            <person name="Turgeon B."/>
            <person name="Goodwin S."/>
            <person name="Spatafora J."/>
            <person name="Crous P."/>
            <person name="Grigoriev I."/>
        </authorList>
    </citation>
    <scope>NUCLEOTIDE SEQUENCE</scope>
    <source>
        <strain evidence="1">CBS 125425</strain>
    </source>
</reference>
<dbReference type="AlphaFoldDB" id="A0A9P4QZM0"/>
<name>A0A9P4QZM0_9PLEO</name>